<feature type="region of interest" description="Disordered" evidence="5">
    <location>
        <begin position="329"/>
        <end position="379"/>
    </location>
</feature>
<feature type="transmembrane region" description="Helical" evidence="6">
    <location>
        <begin position="14"/>
        <end position="37"/>
    </location>
</feature>
<dbReference type="AlphaFoldDB" id="A0A8K0G310"/>
<reference evidence="7" key="1">
    <citation type="submission" date="2019-08" db="EMBL/GenBank/DDBJ databases">
        <title>The genome of the North American firefly Photinus pyralis.</title>
        <authorList>
            <consortium name="Photinus pyralis genome working group"/>
            <person name="Fallon T.R."/>
            <person name="Sander Lower S.E."/>
            <person name="Weng J.-K."/>
        </authorList>
    </citation>
    <scope>NUCLEOTIDE SEQUENCE</scope>
    <source>
        <strain evidence="7">TRF0915ILg1</strain>
        <tissue evidence="7">Whole body</tissue>
    </source>
</reference>
<evidence type="ECO:0000256" key="6">
    <source>
        <dbReference type="SAM" id="Phobius"/>
    </source>
</evidence>
<evidence type="ECO:0000256" key="1">
    <source>
        <dbReference type="ARBA" id="ARBA00004141"/>
    </source>
</evidence>
<feature type="transmembrane region" description="Helical" evidence="6">
    <location>
        <begin position="254"/>
        <end position="276"/>
    </location>
</feature>
<evidence type="ECO:0000313" key="8">
    <source>
        <dbReference type="Proteomes" id="UP000801492"/>
    </source>
</evidence>
<keyword evidence="2 6" id="KW-0812">Transmembrane</keyword>
<evidence type="ECO:0000256" key="4">
    <source>
        <dbReference type="ARBA" id="ARBA00023136"/>
    </source>
</evidence>
<evidence type="ECO:0000256" key="3">
    <source>
        <dbReference type="ARBA" id="ARBA00022989"/>
    </source>
</evidence>
<accession>A0A8K0G310</accession>
<evidence type="ECO:0000256" key="2">
    <source>
        <dbReference type="ARBA" id="ARBA00022692"/>
    </source>
</evidence>
<feature type="transmembrane region" description="Helical" evidence="6">
    <location>
        <begin position="96"/>
        <end position="119"/>
    </location>
</feature>
<dbReference type="Proteomes" id="UP000801492">
    <property type="component" value="Unassembled WGS sequence"/>
</dbReference>
<protein>
    <submittedName>
        <fullName evidence="7">Uncharacterized protein</fullName>
    </submittedName>
</protein>
<dbReference type="Pfam" id="PF00335">
    <property type="entry name" value="Tetraspanin"/>
    <property type="match status" value="1"/>
</dbReference>
<organism evidence="7 8">
    <name type="scientific">Ignelater luminosus</name>
    <name type="common">Cucubano</name>
    <name type="synonym">Pyrophorus luminosus</name>
    <dbReference type="NCBI Taxonomy" id="2038154"/>
    <lineage>
        <taxon>Eukaryota</taxon>
        <taxon>Metazoa</taxon>
        <taxon>Ecdysozoa</taxon>
        <taxon>Arthropoda</taxon>
        <taxon>Hexapoda</taxon>
        <taxon>Insecta</taxon>
        <taxon>Pterygota</taxon>
        <taxon>Neoptera</taxon>
        <taxon>Endopterygota</taxon>
        <taxon>Coleoptera</taxon>
        <taxon>Polyphaga</taxon>
        <taxon>Elateriformia</taxon>
        <taxon>Elateroidea</taxon>
        <taxon>Elateridae</taxon>
        <taxon>Agrypninae</taxon>
        <taxon>Pyrophorini</taxon>
        <taxon>Ignelater</taxon>
    </lineage>
</organism>
<comment type="subcellular location">
    <subcellularLocation>
        <location evidence="1">Membrane</location>
        <topology evidence="1">Multi-pass membrane protein</topology>
    </subcellularLocation>
</comment>
<dbReference type="SUPFAM" id="SSF48652">
    <property type="entry name" value="Tetraspanin"/>
    <property type="match status" value="1"/>
</dbReference>
<evidence type="ECO:0000313" key="7">
    <source>
        <dbReference type="EMBL" id="KAF2883858.1"/>
    </source>
</evidence>
<keyword evidence="4 6" id="KW-0472">Membrane</keyword>
<name>A0A8K0G310_IGNLU</name>
<dbReference type="EMBL" id="VTPC01090285">
    <property type="protein sequence ID" value="KAF2883858.1"/>
    <property type="molecule type" value="Genomic_DNA"/>
</dbReference>
<gene>
    <name evidence="7" type="ORF">ILUMI_22327</name>
</gene>
<evidence type="ECO:0000256" key="5">
    <source>
        <dbReference type="SAM" id="MobiDB-lite"/>
    </source>
</evidence>
<proteinExistence type="predicted"/>
<dbReference type="Gene3D" id="1.10.1450.10">
    <property type="entry name" value="Tetraspanin"/>
    <property type="match status" value="1"/>
</dbReference>
<sequence length="379" mass="42914">MAVGVVNLTRRGRYLLAITIVCFLLSQSLLGLCITSWSVYVCTSVSPTLYSEKSEVTFVFTVTGMYGTHVLFHNLTGIKICQRCYLQAHKKSTRNLLFVWTLAGCNTIINMLILAILAIKISKHIARSLRHSMEKGMHNYLKDPYWKNAIDKLQVMMKCCGVAGYEDWYEFTWIDEYHVDINSEVVKDFQTSKERIHLPVTPWSCCRIDYPMQCFHDPLQQSESAYLWKEQPTVVLESIQEKGCLALLKRPIEVALIGFIVLTSLIFLLQIITVLLSRILYTSCRNAILLDCINGIAPGWIFGRGDCGWSRGPGLYELVEGTQTSYSTINSSEEAKDQRSVKIKSPHSKTNSKDSNTTTTSKSDEEPVSSCEEDALMLR</sequence>
<feature type="transmembrane region" description="Helical" evidence="6">
    <location>
        <begin position="57"/>
        <end position="75"/>
    </location>
</feature>
<dbReference type="InterPro" id="IPR008952">
    <property type="entry name" value="Tetraspanin_EC2_sf"/>
</dbReference>
<dbReference type="InterPro" id="IPR018499">
    <property type="entry name" value="Tetraspanin/Peripherin"/>
</dbReference>
<keyword evidence="8" id="KW-1185">Reference proteome</keyword>
<dbReference type="GO" id="GO:0016020">
    <property type="term" value="C:membrane"/>
    <property type="evidence" value="ECO:0007669"/>
    <property type="project" value="UniProtKB-SubCell"/>
</dbReference>
<comment type="caution">
    <text evidence="7">The sequence shown here is derived from an EMBL/GenBank/DDBJ whole genome shotgun (WGS) entry which is preliminary data.</text>
</comment>
<dbReference type="OrthoDB" id="9836210at2759"/>
<keyword evidence="3 6" id="KW-1133">Transmembrane helix</keyword>